<evidence type="ECO:0000256" key="2">
    <source>
        <dbReference type="ARBA" id="ARBA00022679"/>
    </source>
</evidence>
<accession>A0A3A5H962</accession>
<dbReference type="Pfam" id="PF01704">
    <property type="entry name" value="UDPGP"/>
    <property type="match status" value="1"/>
</dbReference>
<evidence type="ECO:0000256" key="1">
    <source>
        <dbReference type="ARBA" id="ARBA00010401"/>
    </source>
</evidence>
<dbReference type="RefSeq" id="WP_120059814.1">
    <property type="nucleotide sequence ID" value="NZ_QYRP01000002.1"/>
</dbReference>
<dbReference type="InterPro" id="IPR002618">
    <property type="entry name" value="UDPGP_fam"/>
</dbReference>
<feature type="binding site" evidence="5">
    <location>
        <position position="185"/>
    </location>
    <ligand>
        <name>UTP</name>
        <dbReference type="ChEBI" id="CHEBI:46398"/>
    </ligand>
</feature>
<feature type="binding site" evidence="5">
    <location>
        <position position="362"/>
    </location>
    <ligand>
        <name>UTP</name>
        <dbReference type="ChEBI" id="CHEBI:46398"/>
    </ligand>
</feature>
<feature type="binding site" evidence="5">
    <location>
        <position position="157"/>
    </location>
    <ligand>
        <name>UTP</name>
        <dbReference type="ChEBI" id="CHEBI:46398"/>
    </ligand>
</feature>
<feature type="binding site" evidence="4">
    <location>
        <position position="186"/>
    </location>
    <ligand>
        <name>substrate</name>
    </ligand>
</feature>
<proteinExistence type="inferred from homology"/>
<evidence type="ECO:0000313" key="7">
    <source>
        <dbReference type="Proteomes" id="UP000276542"/>
    </source>
</evidence>
<dbReference type="OrthoDB" id="9804758at2"/>
<dbReference type="Gene3D" id="3.90.550.10">
    <property type="entry name" value="Spore Coat Polysaccharide Biosynthesis Protein SpsA, Chain A"/>
    <property type="match status" value="1"/>
</dbReference>
<dbReference type="Proteomes" id="UP000276542">
    <property type="component" value="Unassembled WGS sequence"/>
</dbReference>
<evidence type="ECO:0000256" key="4">
    <source>
        <dbReference type="PIRSR" id="PIRSR000806-1"/>
    </source>
</evidence>
<evidence type="ECO:0000256" key="3">
    <source>
        <dbReference type="ARBA" id="ARBA00022695"/>
    </source>
</evidence>
<gene>
    <name evidence="6" type="ORF">D4739_06545</name>
</gene>
<organism evidence="6 7">
    <name type="scientific">Nocardioides cavernaquae</name>
    <dbReference type="NCBI Taxonomy" id="2321396"/>
    <lineage>
        <taxon>Bacteria</taxon>
        <taxon>Bacillati</taxon>
        <taxon>Actinomycetota</taxon>
        <taxon>Actinomycetes</taxon>
        <taxon>Propionibacteriales</taxon>
        <taxon>Nocardioidaceae</taxon>
        <taxon>Nocardioides</taxon>
    </lineage>
</organism>
<dbReference type="PANTHER" id="PTHR43511">
    <property type="match status" value="1"/>
</dbReference>
<feature type="binding site" evidence="5">
    <location>
        <position position="216"/>
    </location>
    <ligand>
        <name>UTP</name>
        <dbReference type="ChEBI" id="CHEBI:46398"/>
    </ligand>
</feature>
<dbReference type="PIRSF" id="PIRSF000806">
    <property type="entry name" value="UDPGP"/>
    <property type="match status" value="1"/>
</dbReference>
<dbReference type="EMBL" id="QYRP01000002">
    <property type="protein sequence ID" value="RJS45915.1"/>
    <property type="molecule type" value="Genomic_DNA"/>
</dbReference>
<comment type="similarity">
    <text evidence="1">Belongs to the UDPGP type 1 family.</text>
</comment>
<dbReference type="Gene3D" id="2.160.10.10">
    <property type="entry name" value="Hexapeptide repeat proteins"/>
    <property type="match status" value="1"/>
</dbReference>
<dbReference type="AlphaFoldDB" id="A0A3A5H962"/>
<feature type="binding site" evidence="5">
    <location>
        <position position="92"/>
    </location>
    <ligand>
        <name>UTP</name>
        <dbReference type="ChEBI" id="CHEBI:46398"/>
    </ligand>
</feature>
<evidence type="ECO:0000313" key="6">
    <source>
        <dbReference type="EMBL" id="RJS45915.1"/>
    </source>
</evidence>
<protein>
    <submittedName>
        <fullName evidence="6">UTP--glucose-1-phosphate uridylyltransferase</fullName>
    </submittedName>
</protein>
<comment type="caution">
    <text evidence="6">The sequence shown here is derived from an EMBL/GenBank/DDBJ whole genome shotgun (WGS) entry which is preliminary data.</text>
</comment>
<dbReference type="InterPro" id="IPR016267">
    <property type="entry name" value="UDPGP_trans"/>
</dbReference>
<dbReference type="InterPro" id="IPR029044">
    <property type="entry name" value="Nucleotide-diphossugar_trans"/>
</dbReference>
<reference evidence="7" key="1">
    <citation type="submission" date="2018-09" db="EMBL/GenBank/DDBJ databases">
        <authorList>
            <person name="Zhu H."/>
        </authorList>
    </citation>
    <scope>NUCLEOTIDE SEQUENCE [LARGE SCALE GENOMIC DNA]</scope>
    <source>
        <strain evidence="7">K1W22B-1</strain>
    </source>
</reference>
<sequence>MRIDVTRAEGRIRERMIADGLSATAIEVFVNSFLSVSAGATGLMPESSIGPLGATPRLDDLEWDGSPDGLARTAVLKLNGGLGTSMGLDKAKSLLPARDGMTFLDVIARQVLAGREAHGVALPLTFMDSFRTAEDSMAWLASYPDLAVGNVPLSLMQNRVPKLRSDDLTPVSWVADPSLEWCPPGHGDIYTVFHTSGFLDLLLEAGFTQLFVSNADNLAAWPDPRIAAWFAASGSPFAVEAVRRTPSDRKGGHFVRRVGGGITLRETSQVPPEDARWMADLERHHLASTNNIWIDVAAMRDLLRERDGVLGLPLIRNAKTVDPTDKTSTPVIQIETAMGAAIGLFDGASVIEVGRDRFLPVKTSDDLIILRSDCVTLDEALRPVQMTGDLPFVALDDAYKFIFDFEARFPAGVPSLIKATSLVVEGDWTFGEGIRVVGVAQLGPEGGKVPDGALLSGEAL</sequence>
<dbReference type="GO" id="GO:0006011">
    <property type="term" value="P:UDP-alpha-D-glucose metabolic process"/>
    <property type="evidence" value="ECO:0007669"/>
    <property type="project" value="InterPro"/>
</dbReference>
<dbReference type="GO" id="GO:0003983">
    <property type="term" value="F:UTP:glucose-1-phosphate uridylyltransferase activity"/>
    <property type="evidence" value="ECO:0007669"/>
    <property type="project" value="InterPro"/>
</dbReference>
<evidence type="ECO:0000256" key="5">
    <source>
        <dbReference type="PIRSR" id="PIRSR000806-2"/>
    </source>
</evidence>
<name>A0A3A5H962_9ACTN</name>
<keyword evidence="2 6" id="KW-0808">Transferase</keyword>
<dbReference type="SUPFAM" id="SSF53448">
    <property type="entry name" value="Nucleotide-diphospho-sugar transferases"/>
    <property type="match status" value="1"/>
</dbReference>
<keyword evidence="7" id="KW-1185">Reference proteome</keyword>
<keyword evidence="3 6" id="KW-0548">Nucleotidyltransferase</keyword>